<accession>A0A1C2E2J9</accession>
<dbReference type="AlphaFoldDB" id="A0A1C2E2J9"/>
<feature type="region of interest" description="Disordered" evidence="1">
    <location>
        <begin position="16"/>
        <end position="35"/>
    </location>
</feature>
<gene>
    <name evidence="2" type="ORF">BBI10_11520</name>
</gene>
<feature type="compositionally biased region" description="Polar residues" evidence="1">
    <location>
        <begin position="23"/>
        <end position="35"/>
    </location>
</feature>
<evidence type="ECO:0000256" key="1">
    <source>
        <dbReference type="SAM" id="MobiDB-lite"/>
    </source>
</evidence>
<protein>
    <submittedName>
        <fullName evidence="2">Uncharacterized protein</fullName>
    </submittedName>
</protein>
<evidence type="ECO:0000313" key="3">
    <source>
        <dbReference type="Proteomes" id="UP000095143"/>
    </source>
</evidence>
<dbReference type="OrthoDB" id="9986619at2"/>
<comment type="caution">
    <text evidence="2">The sequence shown here is derived from an EMBL/GenBank/DDBJ whole genome shotgun (WGS) entry which is preliminary data.</text>
</comment>
<evidence type="ECO:0000313" key="2">
    <source>
        <dbReference type="EMBL" id="OCX21224.1"/>
    </source>
</evidence>
<reference evidence="2 3" key="1">
    <citation type="submission" date="2016-08" db="EMBL/GenBank/DDBJ databases">
        <title>Whole genome sequence of Pseudomonas graminis strain UASWS1507, a potential biological control agent for agriculture.</title>
        <authorList>
            <person name="Crovadore J."/>
            <person name="Calmin G."/>
            <person name="Chablais R."/>
            <person name="Cochard B."/>
            <person name="Lefort F."/>
        </authorList>
    </citation>
    <scope>NUCLEOTIDE SEQUENCE [LARGE SCALE GENOMIC DNA]</scope>
    <source>
        <strain evidence="2 3">UASWS1507</strain>
    </source>
</reference>
<name>A0A1C2E2J9_9PSED</name>
<proteinExistence type="predicted"/>
<organism evidence="2 3">
    <name type="scientific">Pseudomonas graminis</name>
    <dbReference type="NCBI Taxonomy" id="158627"/>
    <lineage>
        <taxon>Bacteria</taxon>
        <taxon>Pseudomonadati</taxon>
        <taxon>Pseudomonadota</taxon>
        <taxon>Gammaproteobacteria</taxon>
        <taxon>Pseudomonadales</taxon>
        <taxon>Pseudomonadaceae</taxon>
        <taxon>Pseudomonas</taxon>
    </lineage>
</organism>
<dbReference type="EMBL" id="MDEN01000061">
    <property type="protein sequence ID" value="OCX21224.1"/>
    <property type="molecule type" value="Genomic_DNA"/>
</dbReference>
<dbReference type="Proteomes" id="UP000095143">
    <property type="component" value="Unassembled WGS sequence"/>
</dbReference>
<sequence>MIAPCEVSADNTSSVGLKHAANGNHTLQSSSETGFSRESVSGRTAKLMVFTLASSRLKPVLLSIACIHGY</sequence>
<dbReference type="RefSeq" id="WP_065988627.1">
    <property type="nucleotide sequence ID" value="NZ_MDEN01000061.1"/>
</dbReference>